<keyword evidence="4 5" id="KW-0687">Ribonucleoprotein</keyword>
<evidence type="ECO:0000259" key="6">
    <source>
        <dbReference type="Pfam" id="PF01386"/>
    </source>
</evidence>
<dbReference type="NCBIfam" id="TIGR00731">
    <property type="entry name" value="bL25_bact_ctc"/>
    <property type="match status" value="1"/>
</dbReference>
<dbReference type="NCBIfam" id="NF004129">
    <property type="entry name" value="PRK05618.1-4"/>
    <property type="match status" value="1"/>
</dbReference>
<dbReference type="InterPro" id="IPR020057">
    <property type="entry name" value="Ribosomal_bL25_b-dom"/>
</dbReference>
<dbReference type="GO" id="GO:0008097">
    <property type="term" value="F:5S rRNA binding"/>
    <property type="evidence" value="ECO:0007669"/>
    <property type="project" value="InterPro"/>
</dbReference>
<evidence type="ECO:0000256" key="5">
    <source>
        <dbReference type="HAMAP-Rule" id="MF_01334"/>
    </source>
</evidence>
<evidence type="ECO:0000259" key="7">
    <source>
        <dbReference type="Pfam" id="PF14693"/>
    </source>
</evidence>
<evidence type="ECO:0000313" key="9">
    <source>
        <dbReference type="Proteomes" id="UP000078162"/>
    </source>
</evidence>
<dbReference type="InterPro" id="IPR011035">
    <property type="entry name" value="Ribosomal_bL25/Gln-tRNA_synth"/>
</dbReference>
<proteinExistence type="inferred from homology"/>
<dbReference type="InterPro" id="IPR020930">
    <property type="entry name" value="Ribosomal_uL5_bac-type"/>
</dbReference>
<comment type="similarity">
    <text evidence="5">Belongs to the bacterial ribosomal protein bL25 family. CTC subfamily.</text>
</comment>
<dbReference type="InterPro" id="IPR029751">
    <property type="entry name" value="Ribosomal_L25_dom"/>
</dbReference>
<dbReference type="InterPro" id="IPR020056">
    <property type="entry name" value="Rbsml_bL25/Gln-tRNA_synth_N"/>
</dbReference>
<dbReference type="PANTHER" id="PTHR33284:SF1">
    <property type="entry name" value="RIBOSOMAL PROTEIN L25_GLN-TRNA SYNTHETASE, ANTI-CODON-BINDING DOMAIN-CONTAINING PROTEIN"/>
    <property type="match status" value="1"/>
</dbReference>
<evidence type="ECO:0000256" key="3">
    <source>
        <dbReference type="ARBA" id="ARBA00022980"/>
    </source>
</evidence>
<dbReference type="Gene3D" id="2.170.120.20">
    <property type="entry name" value="Ribosomal protein L25, beta domain"/>
    <property type="match status" value="1"/>
</dbReference>
<dbReference type="AlphaFoldDB" id="A0A1A9HXC4"/>
<dbReference type="InterPro" id="IPR001021">
    <property type="entry name" value="Ribosomal_bL25_long"/>
</dbReference>
<dbReference type="PATRIC" id="fig|1806891.3.peg.565"/>
<evidence type="ECO:0000313" key="8">
    <source>
        <dbReference type="EMBL" id="ANH78742.1"/>
    </source>
</evidence>
<dbReference type="InterPro" id="IPR037121">
    <property type="entry name" value="Ribosomal_bL25_C"/>
</dbReference>
<dbReference type="GO" id="GO:0003735">
    <property type="term" value="F:structural constituent of ribosome"/>
    <property type="evidence" value="ECO:0007669"/>
    <property type="project" value="InterPro"/>
</dbReference>
<dbReference type="GO" id="GO:0022625">
    <property type="term" value="C:cytosolic large ribosomal subunit"/>
    <property type="evidence" value="ECO:0007669"/>
    <property type="project" value="TreeGrafter"/>
</dbReference>
<accession>A0A1A9HXC4</accession>
<dbReference type="Pfam" id="PF01386">
    <property type="entry name" value="Ribosomal_L25p"/>
    <property type="match status" value="1"/>
</dbReference>
<protein>
    <recommendedName>
        <fullName evidence="5">Large ribosomal subunit protein bL25</fullName>
    </recommendedName>
    <alternativeName>
        <fullName evidence="5">General stress protein CTC</fullName>
    </alternativeName>
</protein>
<dbReference type="STRING" id="1806891.Cs308_0572"/>
<evidence type="ECO:0000256" key="1">
    <source>
        <dbReference type="ARBA" id="ARBA00022730"/>
    </source>
</evidence>
<dbReference type="RefSeq" id="WP_066482299.1">
    <property type="nucleotide sequence ID" value="NZ_CP014639.1"/>
</dbReference>
<keyword evidence="9" id="KW-1185">Reference proteome</keyword>
<keyword evidence="2 5" id="KW-0694">RNA-binding</keyword>
<dbReference type="Pfam" id="PF14693">
    <property type="entry name" value="Ribosomal_TL5_C"/>
    <property type="match status" value="1"/>
</dbReference>
<evidence type="ECO:0000256" key="2">
    <source>
        <dbReference type="ARBA" id="ARBA00022884"/>
    </source>
</evidence>
<dbReference type="SUPFAM" id="SSF50715">
    <property type="entry name" value="Ribosomal protein L25-like"/>
    <property type="match status" value="1"/>
</dbReference>
<name>A0A1A9HXC4_9CHLA</name>
<dbReference type="Gene3D" id="2.40.240.10">
    <property type="entry name" value="Ribosomal Protein L25, Chain P"/>
    <property type="match status" value="1"/>
</dbReference>
<dbReference type="KEGG" id="csaz:Cs308_0572"/>
<dbReference type="GO" id="GO:0006412">
    <property type="term" value="P:translation"/>
    <property type="evidence" value="ECO:0007669"/>
    <property type="project" value="UniProtKB-UniRule"/>
</dbReference>
<dbReference type="CDD" id="cd00495">
    <property type="entry name" value="Ribosomal_L25_TL5_CTC"/>
    <property type="match status" value="1"/>
</dbReference>
<keyword evidence="3 5" id="KW-0689">Ribosomal protein</keyword>
<reference evidence="8 9" key="1">
    <citation type="submission" date="2016-03" db="EMBL/GenBank/DDBJ databases">
        <title>Culture-independent genomics supports pathogen discovery for uncultivable bacteria within the genus Chlamydia.</title>
        <authorList>
            <person name="Taylor-Brown A."/>
            <person name="Bachmann N.L."/>
            <person name="Borel N."/>
            <person name="Polkinghorne A."/>
        </authorList>
    </citation>
    <scope>NUCLEOTIDE SEQUENCE [LARGE SCALE GENOMIC DNA]</scope>
    <source>
        <strain evidence="8 9">2742-308</strain>
    </source>
</reference>
<gene>
    <name evidence="5" type="primary">rplY</name>
    <name evidence="5" type="synonym">ctc</name>
    <name evidence="8" type="ORF">Cs308_0572</name>
</gene>
<evidence type="ECO:0000256" key="4">
    <source>
        <dbReference type="ARBA" id="ARBA00023274"/>
    </source>
</evidence>
<comment type="subunit">
    <text evidence="5">Part of the 50S ribosomal subunit; part of the 5S rRNA/L5/L18/L25 subcomplex. Contacts the 5S rRNA. Binds to the 5S rRNA independently of L5 and L18.</text>
</comment>
<dbReference type="Proteomes" id="UP000078162">
    <property type="component" value="Chromosome"/>
</dbReference>
<feature type="domain" description="Large ribosomal subunit protein bL25 beta" evidence="7">
    <location>
        <begin position="104"/>
        <end position="185"/>
    </location>
</feature>
<dbReference type="OrthoDB" id="17764at2"/>
<keyword evidence="1 5" id="KW-0699">rRNA-binding</keyword>
<organism evidence="8 9">
    <name type="scientific">Candidatus Chlamydia sanziniae</name>
    <dbReference type="NCBI Taxonomy" id="1806891"/>
    <lineage>
        <taxon>Bacteria</taxon>
        <taxon>Pseudomonadati</taxon>
        <taxon>Chlamydiota</taxon>
        <taxon>Chlamydiia</taxon>
        <taxon>Chlamydiales</taxon>
        <taxon>Chlamydiaceae</taxon>
        <taxon>Chlamydia/Chlamydophila group</taxon>
        <taxon>Chlamydia</taxon>
    </lineage>
</organism>
<dbReference type="PANTHER" id="PTHR33284">
    <property type="entry name" value="RIBOSOMAL PROTEIN L25/GLN-TRNA SYNTHETASE, ANTI-CODON-BINDING DOMAIN-CONTAINING PROTEIN"/>
    <property type="match status" value="1"/>
</dbReference>
<dbReference type="EMBL" id="CP014639">
    <property type="protein sequence ID" value="ANH78742.1"/>
    <property type="molecule type" value="Genomic_DNA"/>
</dbReference>
<sequence>MELVVTSRETGKKSFLKKIRQQGGIPAVIYSTGKSVAVANIVVDAFVFKKFLSNLESGGLSSTVFSLSYLGQTIKALVKGIQYQITTYDVIHLDFEELMEDRPIKLNIPIRCTNTVDCIGVKLGGSLRQVIRSIRVVCKPKDIVSFLELDVQSVGLSQTRYLSDIAIPEGIQPITSLKEVAVTVSRR</sequence>
<feature type="domain" description="Large ribosomal subunit protein bL25 L25" evidence="6">
    <location>
        <begin position="4"/>
        <end position="95"/>
    </location>
</feature>
<comment type="function">
    <text evidence="5">This is one of the proteins that binds to the 5S RNA in the ribosome where it forms part of the central protuberance.</text>
</comment>
<dbReference type="HAMAP" id="MF_01334">
    <property type="entry name" value="Ribosomal_bL25_CTC"/>
    <property type="match status" value="1"/>
</dbReference>